<sequence>MSSRSPYRSSLAISTDVPTLSRSQTPTPFRPTDWRLGGSRHSHEDEMDDVAELLALPTSVLSMSRPSKTDPEQLQVLIEAHHQMDRVEKFLERRRMMTPARSTTPSCSLSHGLRSSQVPSFNHYGSLRSRYSMQRDSPQPLSTSIARPLSSLGTSGSPYGSGSSGYASLMKSSRGTSGSICSLDDDGGSSVSGFSLASEDWSGTPGGASRSAYRSEYEEAKSAALTKNISEFLQRSDRALDRWRPGSVVPRSKPPAGRKQVSHGGLALPTKALEEVLGEVQADLAEEHSTCTMATERLENETAERMRLQQNSQELQSELEKVKRVNNQLEAEVSYSRAAAQINGDISPQDGDHLEDSGVYKLRYERAMRELEYMKSRLNSQHEQDMEKILTVKKQMERKVQDAVEEAEEQRQVVGQWKRKHGRLAGEAADLKHLLETQTGRNNLLEKKQRKFDHELQVAQDEIKSERRERERIQRERDTLNTEKFKLEQDYQVIDPSCSDDAVFVMAN</sequence>
<feature type="coiled-coil region" evidence="1">
    <location>
        <begin position="379"/>
        <end position="413"/>
    </location>
</feature>
<feature type="compositionally biased region" description="Polar residues" evidence="2">
    <location>
        <begin position="132"/>
        <end position="145"/>
    </location>
</feature>
<proteinExistence type="predicted"/>
<dbReference type="PANTHER" id="PTHR45615">
    <property type="entry name" value="MYOSIN HEAVY CHAIN, NON-MUSCLE"/>
    <property type="match status" value="1"/>
</dbReference>
<feature type="compositionally biased region" description="Polar residues" evidence="2">
    <location>
        <begin position="1"/>
        <end position="27"/>
    </location>
</feature>
<dbReference type="GO" id="GO:0032982">
    <property type="term" value="C:myosin filament"/>
    <property type="evidence" value="ECO:0007669"/>
    <property type="project" value="TreeGrafter"/>
</dbReference>
<dbReference type="GO" id="GO:0005737">
    <property type="term" value="C:cytoplasm"/>
    <property type="evidence" value="ECO:0007669"/>
    <property type="project" value="TreeGrafter"/>
</dbReference>
<name>A0A7R8W3D5_9CRUS</name>
<evidence type="ECO:0000313" key="3">
    <source>
        <dbReference type="EMBL" id="CAD7222988.1"/>
    </source>
</evidence>
<dbReference type="GO" id="GO:0016460">
    <property type="term" value="C:myosin II complex"/>
    <property type="evidence" value="ECO:0007669"/>
    <property type="project" value="TreeGrafter"/>
</dbReference>
<dbReference type="OrthoDB" id="2914378at2759"/>
<accession>A0A7R8W3D5</accession>
<keyword evidence="1" id="KW-0175">Coiled coil</keyword>
<gene>
    <name evidence="3" type="ORF">CTOB1V02_LOCUS983</name>
</gene>
<evidence type="ECO:0000256" key="2">
    <source>
        <dbReference type="SAM" id="MobiDB-lite"/>
    </source>
</evidence>
<feature type="region of interest" description="Disordered" evidence="2">
    <location>
        <begin position="1"/>
        <end position="45"/>
    </location>
</feature>
<feature type="region of interest" description="Disordered" evidence="2">
    <location>
        <begin position="132"/>
        <end position="165"/>
    </location>
</feature>
<evidence type="ECO:0000256" key="1">
    <source>
        <dbReference type="SAM" id="Coils"/>
    </source>
</evidence>
<dbReference type="AlphaFoldDB" id="A0A7R8W3D5"/>
<protein>
    <submittedName>
        <fullName evidence="3">Uncharacterized protein</fullName>
    </submittedName>
</protein>
<feature type="coiled-coil region" evidence="1">
    <location>
        <begin position="442"/>
        <end position="490"/>
    </location>
</feature>
<feature type="region of interest" description="Disordered" evidence="2">
    <location>
        <begin position="243"/>
        <end position="264"/>
    </location>
</feature>
<feature type="coiled-coil region" evidence="1">
    <location>
        <begin position="291"/>
        <end position="332"/>
    </location>
</feature>
<reference evidence="3" key="1">
    <citation type="submission" date="2020-11" db="EMBL/GenBank/DDBJ databases">
        <authorList>
            <person name="Tran Van P."/>
        </authorList>
    </citation>
    <scope>NUCLEOTIDE SEQUENCE</scope>
</reference>
<feature type="compositionally biased region" description="Low complexity" evidence="2">
    <location>
        <begin position="148"/>
        <end position="165"/>
    </location>
</feature>
<dbReference type="EMBL" id="OB660134">
    <property type="protein sequence ID" value="CAD7222988.1"/>
    <property type="molecule type" value="Genomic_DNA"/>
</dbReference>
<dbReference type="GO" id="GO:0051015">
    <property type="term" value="F:actin filament binding"/>
    <property type="evidence" value="ECO:0007669"/>
    <property type="project" value="TreeGrafter"/>
</dbReference>
<dbReference type="GO" id="GO:0031032">
    <property type="term" value="P:actomyosin structure organization"/>
    <property type="evidence" value="ECO:0007669"/>
    <property type="project" value="TreeGrafter"/>
</dbReference>
<dbReference type="PANTHER" id="PTHR45615:SF36">
    <property type="entry name" value="MYOSIN HEAVY CHAIN-LIKE, ISOFORM B-RELATED"/>
    <property type="match status" value="1"/>
</dbReference>
<organism evidence="3">
    <name type="scientific">Cyprideis torosa</name>
    <dbReference type="NCBI Taxonomy" id="163714"/>
    <lineage>
        <taxon>Eukaryota</taxon>
        <taxon>Metazoa</taxon>
        <taxon>Ecdysozoa</taxon>
        <taxon>Arthropoda</taxon>
        <taxon>Crustacea</taxon>
        <taxon>Oligostraca</taxon>
        <taxon>Ostracoda</taxon>
        <taxon>Podocopa</taxon>
        <taxon>Podocopida</taxon>
        <taxon>Cytherocopina</taxon>
        <taxon>Cytheroidea</taxon>
        <taxon>Cytherideidae</taxon>
        <taxon>Cyprideis</taxon>
    </lineage>
</organism>